<evidence type="ECO:0000313" key="2">
    <source>
        <dbReference type="Proteomes" id="UP000578449"/>
    </source>
</evidence>
<evidence type="ECO:0000313" key="1">
    <source>
        <dbReference type="EMBL" id="MBB5137795.1"/>
    </source>
</evidence>
<dbReference type="Proteomes" id="UP000578449">
    <property type="component" value="Unassembled WGS sequence"/>
</dbReference>
<organism evidence="1 2">
    <name type="scientific">Thermocatellispora tengchongensis</name>
    <dbReference type="NCBI Taxonomy" id="1073253"/>
    <lineage>
        <taxon>Bacteria</taxon>
        <taxon>Bacillati</taxon>
        <taxon>Actinomycetota</taxon>
        <taxon>Actinomycetes</taxon>
        <taxon>Streptosporangiales</taxon>
        <taxon>Streptosporangiaceae</taxon>
        <taxon>Thermocatellispora</taxon>
    </lineage>
</organism>
<name>A0A840PP42_9ACTN</name>
<keyword evidence="2" id="KW-1185">Reference proteome</keyword>
<dbReference type="RefSeq" id="WP_185054690.1">
    <property type="nucleotide sequence ID" value="NZ_BAABIX010000002.1"/>
</dbReference>
<protein>
    <submittedName>
        <fullName evidence="1">Uncharacterized protein</fullName>
    </submittedName>
</protein>
<accession>A0A840PP42</accession>
<gene>
    <name evidence="1" type="ORF">HNP84_007548</name>
</gene>
<sequence length="54" mass="5446">MTSPLVAADRCAAGPAVPCPLAGPALLDALAEEFPSVRAIRADVREHADGGFTA</sequence>
<dbReference type="AlphaFoldDB" id="A0A840PP42"/>
<proteinExistence type="predicted"/>
<comment type="caution">
    <text evidence="1">The sequence shown here is derived from an EMBL/GenBank/DDBJ whole genome shotgun (WGS) entry which is preliminary data.</text>
</comment>
<dbReference type="EMBL" id="JACHGN010000020">
    <property type="protein sequence ID" value="MBB5137795.1"/>
    <property type="molecule type" value="Genomic_DNA"/>
</dbReference>
<reference evidence="1 2" key="1">
    <citation type="submission" date="2020-08" db="EMBL/GenBank/DDBJ databases">
        <title>Genomic Encyclopedia of Type Strains, Phase IV (KMG-IV): sequencing the most valuable type-strain genomes for metagenomic binning, comparative biology and taxonomic classification.</title>
        <authorList>
            <person name="Goeker M."/>
        </authorList>
    </citation>
    <scope>NUCLEOTIDE SEQUENCE [LARGE SCALE GENOMIC DNA]</scope>
    <source>
        <strain evidence="1 2">DSM 45615</strain>
    </source>
</reference>